<evidence type="ECO:0000256" key="1">
    <source>
        <dbReference type="SAM" id="MobiDB-lite"/>
    </source>
</evidence>
<comment type="caution">
    <text evidence="3">The sequence shown here is derived from an EMBL/GenBank/DDBJ whole genome shotgun (WGS) entry which is preliminary data.</text>
</comment>
<reference evidence="3 4" key="1">
    <citation type="submission" date="2018-05" db="EMBL/GenBank/DDBJ databases">
        <title>Whole genome sequencing for identification of molecular markers to develop diagnostic detection tools for the regulated plant pathogen Lachnellula willkommii.</title>
        <authorList>
            <person name="Giroux E."/>
            <person name="Bilodeau G."/>
        </authorList>
    </citation>
    <scope>NUCLEOTIDE SEQUENCE [LARGE SCALE GENOMIC DNA]</scope>
    <source>
        <strain evidence="3 4">CBS 625.97</strain>
    </source>
</reference>
<keyword evidence="4" id="KW-1185">Reference proteome</keyword>
<sequence>MPSPSPTSIAEAPMQPIIFKFPGLKVDTRLKVFGQEYHVHSHILKLYSAFFRTFLDSPDKTPAPASALFRYEYVSVVDDDGTWGLEVALKRDDQNAVPEEAGNSPTPSESVSQPKTTSSQSSNGNLKKPRKARHERLAFSRLLYALYRERYNVSSMREFGDVVRLADFYCSLPAVSRSVDSVLLHSPELIQQIPDSCVTTLEMAHKLRHPLLFQEALVHVVSKWEEGFTHLELSPELTHVITVVYNRLQEKSHKVTYDILHATTNNEWVRKVFESAVKTLESDATTGTARFFRQMYNFWPQNLQSRSLRSLKALETMGELLSNNLSLARLASSPVPIQAGGPGYERRFLCASIEYRELPWDKEAVDW</sequence>
<dbReference type="AlphaFoldDB" id="A0A7D8V0G6"/>
<dbReference type="InterPro" id="IPR011333">
    <property type="entry name" value="SKP1/BTB/POZ_sf"/>
</dbReference>
<organism evidence="3 4">
    <name type="scientific">Lachnellula cervina</name>
    <dbReference type="NCBI Taxonomy" id="1316786"/>
    <lineage>
        <taxon>Eukaryota</taxon>
        <taxon>Fungi</taxon>
        <taxon>Dikarya</taxon>
        <taxon>Ascomycota</taxon>
        <taxon>Pezizomycotina</taxon>
        <taxon>Leotiomycetes</taxon>
        <taxon>Helotiales</taxon>
        <taxon>Lachnaceae</taxon>
        <taxon>Lachnellula</taxon>
    </lineage>
</organism>
<dbReference type="OrthoDB" id="2129688at2759"/>
<gene>
    <name evidence="3" type="ORF">LCER1_G003335</name>
</gene>
<feature type="region of interest" description="Disordered" evidence="1">
    <location>
        <begin position="95"/>
        <end position="133"/>
    </location>
</feature>
<dbReference type="PANTHER" id="PTHR38119">
    <property type="entry name" value="BTB DOMAIN-CONTAINING PROTEIN-RELATED"/>
    <property type="match status" value="1"/>
</dbReference>
<evidence type="ECO:0000259" key="2">
    <source>
        <dbReference type="PROSITE" id="PS50097"/>
    </source>
</evidence>
<name>A0A7D8V0G6_9HELO</name>
<feature type="compositionally biased region" description="Polar residues" evidence="1">
    <location>
        <begin position="103"/>
        <end position="125"/>
    </location>
</feature>
<dbReference type="PANTHER" id="PTHR38119:SF1">
    <property type="entry name" value="BTB DOMAIN-CONTAINING PROTEIN"/>
    <property type="match status" value="1"/>
</dbReference>
<dbReference type="EMBL" id="QGMG01000120">
    <property type="protein sequence ID" value="TVY56987.1"/>
    <property type="molecule type" value="Genomic_DNA"/>
</dbReference>
<dbReference type="Proteomes" id="UP000481288">
    <property type="component" value="Unassembled WGS sequence"/>
</dbReference>
<protein>
    <recommendedName>
        <fullName evidence="2">BTB domain-containing protein</fullName>
    </recommendedName>
</protein>
<evidence type="ECO:0000313" key="3">
    <source>
        <dbReference type="EMBL" id="TVY56987.1"/>
    </source>
</evidence>
<accession>A0A7D8V0G6</accession>
<dbReference type="InterPro" id="IPR000210">
    <property type="entry name" value="BTB/POZ_dom"/>
</dbReference>
<evidence type="ECO:0000313" key="4">
    <source>
        <dbReference type="Proteomes" id="UP000481288"/>
    </source>
</evidence>
<dbReference type="Gene3D" id="3.30.710.10">
    <property type="entry name" value="Potassium Channel Kv1.1, Chain A"/>
    <property type="match status" value="1"/>
</dbReference>
<proteinExistence type="predicted"/>
<feature type="domain" description="BTB" evidence="2">
    <location>
        <begin position="26"/>
        <end position="57"/>
    </location>
</feature>
<dbReference type="PROSITE" id="PS50097">
    <property type="entry name" value="BTB"/>
    <property type="match status" value="1"/>
</dbReference>